<accession>A0AA36ML82</accession>
<evidence type="ECO:0000313" key="3">
    <source>
        <dbReference type="Proteomes" id="UP001178507"/>
    </source>
</evidence>
<gene>
    <name evidence="2" type="ORF">EVOR1521_LOCUS5258</name>
</gene>
<evidence type="ECO:0000313" key="2">
    <source>
        <dbReference type="EMBL" id="CAJ1376126.1"/>
    </source>
</evidence>
<dbReference type="Proteomes" id="UP001178507">
    <property type="component" value="Unassembled WGS sequence"/>
</dbReference>
<organism evidence="2 3">
    <name type="scientific">Effrenium voratum</name>
    <dbReference type="NCBI Taxonomy" id="2562239"/>
    <lineage>
        <taxon>Eukaryota</taxon>
        <taxon>Sar</taxon>
        <taxon>Alveolata</taxon>
        <taxon>Dinophyceae</taxon>
        <taxon>Suessiales</taxon>
        <taxon>Symbiodiniaceae</taxon>
        <taxon>Effrenium</taxon>
    </lineage>
</organism>
<dbReference type="SUPFAM" id="SSF48403">
    <property type="entry name" value="Ankyrin repeat"/>
    <property type="match status" value="1"/>
</dbReference>
<keyword evidence="3" id="KW-1185">Reference proteome</keyword>
<proteinExistence type="predicted"/>
<feature type="region of interest" description="Disordered" evidence="1">
    <location>
        <begin position="243"/>
        <end position="266"/>
    </location>
</feature>
<dbReference type="EMBL" id="CAUJNA010000364">
    <property type="protein sequence ID" value="CAJ1376126.1"/>
    <property type="molecule type" value="Genomic_DNA"/>
</dbReference>
<comment type="caution">
    <text evidence="2">The sequence shown here is derived from an EMBL/GenBank/DDBJ whole genome shotgun (WGS) entry which is preliminary data.</text>
</comment>
<feature type="compositionally biased region" description="Low complexity" evidence="1">
    <location>
        <begin position="251"/>
        <end position="266"/>
    </location>
</feature>
<name>A0AA36ML82_9DINO</name>
<sequence length="266" mass="29171">MHEEADWDDDNSKVLDQVLRLLETQQLSQQALIDRLEQEKVSKTWARDAFQHLITGSVLDFVAHLSSVPDRMLLDARDSNGLTLLHHAARMGVTLAVDTCLQKCPLLADAVTNMNGKPANWTALMALIDARPNSFPGGNDTLCHLASVLCNHMTAGGLQVRSPSGATAFSMAASRGQLRVVKALCWALYHKLGDSELAWSQVRRVINTPSGPRGAGCVDQALSTSTNLAMYLKNQWGGTELLPPPTTPKRSWGWGSSWSSWQEGRW</sequence>
<evidence type="ECO:0000256" key="1">
    <source>
        <dbReference type="SAM" id="MobiDB-lite"/>
    </source>
</evidence>
<dbReference type="AlphaFoldDB" id="A0AA36ML82"/>
<dbReference type="Gene3D" id="1.25.40.20">
    <property type="entry name" value="Ankyrin repeat-containing domain"/>
    <property type="match status" value="1"/>
</dbReference>
<reference evidence="2" key="1">
    <citation type="submission" date="2023-08" db="EMBL/GenBank/DDBJ databases">
        <authorList>
            <person name="Chen Y."/>
            <person name="Shah S."/>
            <person name="Dougan E. K."/>
            <person name="Thang M."/>
            <person name="Chan C."/>
        </authorList>
    </citation>
    <scope>NUCLEOTIDE SEQUENCE</scope>
</reference>
<dbReference type="InterPro" id="IPR036770">
    <property type="entry name" value="Ankyrin_rpt-contain_sf"/>
</dbReference>
<protein>
    <submittedName>
        <fullName evidence="2">Uncharacterized protein</fullName>
    </submittedName>
</protein>